<feature type="domain" description="HTH myb-type" evidence="10">
    <location>
        <begin position="121"/>
        <end position="176"/>
    </location>
</feature>
<name>A0AAD2DM98_9LAMI</name>
<feature type="compositionally biased region" description="Basic residues" evidence="7">
    <location>
        <begin position="402"/>
        <end position="416"/>
    </location>
</feature>
<dbReference type="Pfam" id="PF00249">
    <property type="entry name" value="Myb_DNA-binding"/>
    <property type="match status" value="2"/>
</dbReference>
<feature type="domain" description="SANT" evidence="9">
    <location>
        <begin position="123"/>
        <end position="176"/>
    </location>
</feature>
<dbReference type="InterPro" id="IPR017930">
    <property type="entry name" value="Myb_dom"/>
</dbReference>
<dbReference type="PROSITE" id="PS51294">
    <property type="entry name" value="HTH_MYB"/>
    <property type="match status" value="2"/>
</dbReference>
<dbReference type="PROSITE" id="PS50090">
    <property type="entry name" value="MYB_LIKE"/>
    <property type="match status" value="2"/>
</dbReference>
<dbReference type="InterPro" id="IPR001005">
    <property type="entry name" value="SANT/Myb"/>
</dbReference>
<dbReference type="PANTHER" id="PTHR44042:SF15">
    <property type="entry name" value="DUPLICATED HOMEODOMAIN-LIKE SUPERFAMILY PROTEIN"/>
    <property type="match status" value="1"/>
</dbReference>
<gene>
    <name evidence="11" type="ORF">FPE_LOCUS7252</name>
</gene>
<evidence type="ECO:0000259" key="10">
    <source>
        <dbReference type="PROSITE" id="PS51294"/>
    </source>
</evidence>
<evidence type="ECO:0000256" key="2">
    <source>
        <dbReference type="ARBA" id="ARBA00022473"/>
    </source>
</evidence>
<feature type="compositionally biased region" description="Basic and acidic residues" evidence="7">
    <location>
        <begin position="417"/>
        <end position="445"/>
    </location>
</feature>
<dbReference type="FunFam" id="1.10.10.60:FF:000154">
    <property type="entry name" value="Transcription factor SRM1"/>
    <property type="match status" value="1"/>
</dbReference>
<comment type="subcellular location">
    <subcellularLocation>
        <location evidence="1">Nucleus</location>
    </subcellularLocation>
</comment>
<dbReference type="SMART" id="SM00717">
    <property type="entry name" value="SANT"/>
    <property type="match status" value="2"/>
</dbReference>
<dbReference type="InterPro" id="IPR017884">
    <property type="entry name" value="SANT_dom"/>
</dbReference>
<dbReference type="GO" id="GO:0005634">
    <property type="term" value="C:nucleus"/>
    <property type="evidence" value="ECO:0007669"/>
    <property type="project" value="UniProtKB-SubCell"/>
</dbReference>
<dbReference type="GO" id="GO:0003677">
    <property type="term" value="F:DNA binding"/>
    <property type="evidence" value="ECO:0007669"/>
    <property type="project" value="UniProtKB-KW"/>
</dbReference>
<dbReference type="Pfam" id="PF10159">
    <property type="entry name" value="MMtag"/>
    <property type="match status" value="1"/>
</dbReference>
<evidence type="ECO:0000313" key="11">
    <source>
        <dbReference type="EMBL" id="CAI9759822.1"/>
    </source>
</evidence>
<keyword evidence="3" id="KW-0805">Transcription regulation</keyword>
<dbReference type="InterPro" id="IPR019315">
    <property type="entry name" value="MMTA2_N"/>
</dbReference>
<dbReference type="Gene3D" id="1.10.10.60">
    <property type="entry name" value="Homeodomain-like"/>
    <property type="match status" value="2"/>
</dbReference>
<protein>
    <submittedName>
        <fullName evidence="11">Uncharacterized protein</fullName>
    </submittedName>
</protein>
<organism evidence="11 12">
    <name type="scientific">Fraxinus pennsylvanica</name>
    <dbReference type="NCBI Taxonomy" id="56036"/>
    <lineage>
        <taxon>Eukaryota</taxon>
        <taxon>Viridiplantae</taxon>
        <taxon>Streptophyta</taxon>
        <taxon>Embryophyta</taxon>
        <taxon>Tracheophyta</taxon>
        <taxon>Spermatophyta</taxon>
        <taxon>Magnoliopsida</taxon>
        <taxon>eudicotyledons</taxon>
        <taxon>Gunneridae</taxon>
        <taxon>Pentapetalae</taxon>
        <taxon>asterids</taxon>
        <taxon>lamiids</taxon>
        <taxon>Lamiales</taxon>
        <taxon>Oleaceae</taxon>
        <taxon>Oleeae</taxon>
        <taxon>Fraxinus</taxon>
    </lineage>
</organism>
<evidence type="ECO:0000256" key="3">
    <source>
        <dbReference type="ARBA" id="ARBA00023015"/>
    </source>
</evidence>
<dbReference type="SUPFAM" id="SSF46689">
    <property type="entry name" value="Homeodomain-like"/>
    <property type="match status" value="2"/>
</dbReference>
<evidence type="ECO:0000313" key="12">
    <source>
        <dbReference type="Proteomes" id="UP000834106"/>
    </source>
</evidence>
<dbReference type="PANTHER" id="PTHR44042">
    <property type="entry name" value="DUPLICATED HOMEODOMAIN-LIKE SUPERFAMILY PROTEIN-RELATED"/>
    <property type="match status" value="1"/>
</dbReference>
<feature type="domain" description="Myb-like" evidence="8">
    <location>
        <begin position="23"/>
        <end position="70"/>
    </location>
</feature>
<keyword evidence="5" id="KW-0804">Transcription</keyword>
<evidence type="ECO:0000259" key="8">
    <source>
        <dbReference type="PROSITE" id="PS50090"/>
    </source>
</evidence>
<keyword evidence="6" id="KW-0539">Nucleus</keyword>
<evidence type="ECO:0000256" key="5">
    <source>
        <dbReference type="ARBA" id="ARBA00023163"/>
    </source>
</evidence>
<dbReference type="EMBL" id="OU503039">
    <property type="protein sequence ID" value="CAI9759822.1"/>
    <property type="molecule type" value="Genomic_DNA"/>
</dbReference>
<evidence type="ECO:0000256" key="6">
    <source>
        <dbReference type="ARBA" id="ARBA00023242"/>
    </source>
</evidence>
<feature type="domain" description="HTH myb-type" evidence="10">
    <location>
        <begin position="44"/>
        <end position="74"/>
    </location>
</feature>
<dbReference type="PROSITE" id="PS51293">
    <property type="entry name" value="SANT"/>
    <property type="match status" value="1"/>
</dbReference>
<dbReference type="GO" id="GO:0048262">
    <property type="term" value="P:determination of dorsal/ventral asymmetry"/>
    <property type="evidence" value="ECO:0007669"/>
    <property type="project" value="UniProtKB-ARBA"/>
</dbReference>
<evidence type="ECO:0000256" key="4">
    <source>
        <dbReference type="ARBA" id="ARBA00023125"/>
    </source>
</evidence>
<keyword evidence="12" id="KW-1185">Reference proteome</keyword>
<dbReference type="CDD" id="cd00167">
    <property type="entry name" value="SANT"/>
    <property type="match status" value="2"/>
</dbReference>
<sequence>MYNSSGNEWMMMGNSEAAMPVGWSRQDDKIFEKALVDFSEELEENRWHKIADRLPGKTPNDVRAHYEALLHDVYEIDSGRVDLPSYYDDESDTFEWNQVESRRPGQISFGSSGHKTKNEVERKKGTPWTEEEHRLFLIGLNKYGKGDWRSNSRNVVDTRTPTQVASHAQKYYLRQTAVKKERKRSSIHDITTADNSVTVPPPVHLPDQGGLNLHQFVTLLQKIVLNVNLSGGEACPKTLEKALFKLTGRHERKSTHFHFRPIVQAQDLQYGYRMSTKDMVEKLSQSHTVLSLKHNKTYGGKDLHWYARDKKSEATNSVPIKEEIQRIKEEEEQAMREALGLALNGQKSLKVQGLGSSRVPRPREESSLPANLESESLEKMNNPMLIAPVRNDDEETEEESNRKRRKRKEKKRKKHEKRENRHSRASDDNKRKHNKEKEKRRHDTD</sequence>
<evidence type="ECO:0000256" key="7">
    <source>
        <dbReference type="SAM" id="MobiDB-lite"/>
    </source>
</evidence>
<evidence type="ECO:0000256" key="1">
    <source>
        <dbReference type="ARBA" id="ARBA00004123"/>
    </source>
</evidence>
<feature type="domain" description="Myb-like" evidence="8">
    <location>
        <begin position="120"/>
        <end position="172"/>
    </location>
</feature>
<dbReference type="NCBIfam" id="TIGR01557">
    <property type="entry name" value="myb_SHAQKYF"/>
    <property type="match status" value="1"/>
</dbReference>
<proteinExistence type="predicted"/>
<keyword evidence="4" id="KW-0238">DNA-binding</keyword>
<dbReference type="InterPro" id="IPR009057">
    <property type="entry name" value="Homeodomain-like_sf"/>
</dbReference>
<feature type="compositionally biased region" description="Basic and acidic residues" evidence="7">
    <location>
        <begin position="116"/>
        <end position="126"/>
    </location>
</feature>
<evidence type="ECO:0000259" key="9">
    <source>
        <dbReference type="PROSITE" id="PS51293"/>
    </source>
</evidence>
<dbReference type="InterPro" id="IPR006447">
    <property type="entry name" value="Myb_dom_plants"/>
</dbReference>
<feature type="region of interest" description="Disordered" evidence="7">
    <location>
        <begin position="101"/>
        <end position="126"/>
    </location>
</feature>
<dbReference type="Proteomes" id="UP000834106">
    <property type="component" value="Chromosome 4"/>
</dbReference>
<dbReference type="AlphaFoldDB" id="A0AAD2DM98"/>
<dbReference type="FunFam" id="1.10.10.60:FF:000009">
    <property type="entry name" value="transcription factor MYB1R1"/>
    <property type="match status" value="1"/>
</dbReference>
<reference evidence="11" key="1">
    <citation type="submission" date="2023-05" db="EMBL/GenBank/DDBJ databases">
        <authorList>
            <person name="Huff M."/>
        </authorList>
    </citation>
    <scope>NUCLEOTIDE SEQUENCE</scope>
</reference>
<keyword evidence="2" id="KW-0217">Developmental protein</keyword>
<dbReference type="GO" id="GO:0009908">
    <property type="term" value="P:flower development"/>
    <property type="evidence" value="ECO:0007669"/>
    <property type="project" value="UniProtKB-ARBA"/>
</dbReference>
<feature type="region of interest" description="Disordered" evidence="7">
    <location>
        <begin position="352"/>
        <end position="445"/>
    </location>
</feature>
<accession>A0AAD2DM98</accession>